<sequence>MAALRSSLRLAHAAATTRRLFSSTSTARWGSPRPSLAGLPIDIHPEVQAAQAEGRAIVALESTLITHGLPPPHSNTLPVECEDILRAQGVTPATIAILNGRIKVGLESSQLDELAEKGFAAKKDGGAKLWKVGRRELGAAVVKRMDGGTTVSGTMAVAHLAGIKIFSTGGIGGVHRGAETSFDISSDLISLSDTPVTVVCAGSKSILDIGLTLEYLEAHAVPVAAYKTLDWPAFYTPTSGFKAPMQLDSARQVAETIIMTDRLSLPNSLLLGVPIPEEWHAAGHALQEAVEQAVMESVENGMAKSGKRVTPWLLQRVSELTKGSSIDSNKALIKNNVKVGGEIALEHARLLKEILPSPSSSANFQPAIPAALPADLSASPPPPPAEPTPLALPPAPLLVVGSLAIDITMHPTSVSPLRTTAPGKVSLSLGGVAGNVAGAAHSLLGGEEVMLVAPVGDDLLGSVARSGVKDRGMRGDGLVKLRESERTATCGILLDQTGELVGGVADMAIAAELEGEQVVELIKENRPKLVCFDGNLSEATMGTMLKHCSTANVPTFFEPTSNAQSLKLLRAIQSTAPRNPSPPPHPYVTYSTPNIHELSTLYTHLQSLESDSPTAKLFAMDLWFDFINVPSSLLERRLPSWVVNEGVAVMAVQLLPIFGTLFVKSGSRGVVVIQRVSGEENVAHWKAEGDRKGLVVAPSSQGPSEAVVIRHFEALELKEEEVKNVTGAGDNLAGAMLAGMVKGLRADRPEDLEKIVEMAQRAAINTLKSAEAVGDHAELRKLLPSA</sequence>
<proteinExistence type="inferred from homology"/>
<dbReference type="PANTHER" id="PTHR42909">
    <property type="entry name" value="ZGC:136858"/>
    <property type="match status" value="1"/>
</dbReference>
<name>A0A1Y2FRQ2_9BASI</name>
<accession>A0A1Y2FRQ2</accession>
<dbReference type="InterPro" id="IPR002173">
    <property type="entry name" value="Carboh/pur_kinase_PfkB_CS"/>
</dbReference>
<keyword evidence="3" id="KW-0418">Kinase</keyword>
<dbReference type="PANTHER" id="PTHR42909:SF1">
    <property type="entry name" value="CARBOHYDRATE KINASE PFKB DOMAIN-CONTAINING PROTEIN"/>
    <property type="match status" value="1"/>
</dbReference>
<dbReference type="GO" id="GO:0004730">
    <property type="term" value="F:pseudouridylate synthase activity"/>
    <property type="evidence" value="ECO:0007669"/>
    <property type="project" value="InterPro"/>
</dbReference>
<keyword evidence="5" id="KW-0464">Manganese</keyword>
<dbReference type="Pfam" id="PF04227">
    <property type="entry name" value="Indigoidine_A"/>
    <property type="match status" value="1"/>
</dbReference>
<dbReference type="Gene3D" id="3.40.1790.10">
    <property type="entry name" value="Indigoidine synthase domain"/>
    <property type="match status" value="1"/>
</dbReference>
<dbReference type="GO" id="GO:0046872">
    <property type="term" value="F:metal ion binding"/>
    <property type="evidence" value="ECO:0007669"/>
    <property type="project" value="UniProtKB-KW"/>
</dbReference>
<dbReference type="SUPFAM" id="SSF53613">
    <property type="entry name" value="Ribokinase-like"/>
    <property type="match status" value="1"/>
</dbReference>
<evidence type="ECO:0000256" key="1">
    <source>
        <dbReference type="ARBA" id="ARBA00022679"/>
    </source>
</evidence>
<dbReference type="FunCoup" id="A0A1Y2FRQ2">
    <property type="interactions" value="20"/>
</dbReference>
<dbReference type="STRING" id="106004.A0A1Y2FRQ2"/>
<reference evidence="9 10" key="1">
    <citation type="submission" date="2016-07" db="EMBL/GenBank/DDBJ databases">
        <title>Pervasive Adenine N6-methylation of Active Genes in Fungi.</title>
        <authorList>
            <consortium name="DOE Joint Genome Institute"/>
            <person name="Mondo S.J."/>
            <person name="Dannebaum R.O."/>
            <person name="Kuo R.C."/>
            <person name="Labutti K."/>
            <person name="Haridas S."/>
            <person name="Kuo A."/>
            <person name="Salamov A."/>
            <person name="Ahrendt S.R."/>
            <person name="Lipzen A."/>
            <person name="Sullivan W."/>
            <person name="Andreopoulos W.B."/>
            <person name="Clum A."/>
            <person name="Lindquist E."/>
            <person name="Daum C."/>
            <person name="Ramamoorthy G.K."/>
            <person name="Gryganskyi A."/>
            <person name="Culley D."/>
            <person name="Magnuson J.K."/>
            <person name="James T.Y."/>
            <person name="O'Malley M.A."/>
            <person name="Stajich J.E."/>
            <person name="Spatafora J.W."/>
            <person name="Visel A."/>
            <person name="Grigoriev I.V."/>
        </authorList>
    </citation>
    <scope>NUCLEOTIDE SEQUENCE [LARGE SCALE GENOMIC DNA]</scope>
    <source>
        <strain evidence="9 10">62-1032</strain>
    </source>
</reference>
<evidence type="ECO:0000313" key="9">
    <source>
        <dbReference type="EMBL" id="ORY85395.1"/>
    </source>
</evidence>
<evidence type="ECO:0000256" key="7">
    <source>
        <dbReference type="ARBA" id="ARBA00023295"/>
    </source>
</evidence>
<dbReference type="GO" id="GO:0016301">
    <property type="term" value="F:kinase activity"/>
    <property type="evidence" value="ECO:0007669"/>
    <property type="project" value="UniProtKB-KW"/>
</dbReference>
<dbReference type="Pfam" id="PF00294">
    <property type="entry name" value="PfkB"/>
    <property type="match status" value="1"/>
</dbReference>
<dbReference type="PROSITE" id="PS00584">
    <property type="entry name" value="PFKB_KINASES_2"/>
    <property type="match status" value="1"/>
</dbReference>
<keyword evidence="6" id="KW-0456">Lyase</keyword>
<evidence type="ECO:0000259" key="8">
    <source>
        <dbReference type="Pfam" id="PF00294"/>
    </source>
</evidence>
<dbReference type="AlphaFoldDB" id="A0A1Y2FRQ2"/>
<evidence type="ECO:0000256" key="5">
    <source>
        <dbReference type="ARBA" id="ARBA00023211"/>
    </source>
</evidence>
<evidence type="ECO:0000256" key="4">
    <source>
        <dbReference type="ARBA" id="ARBA00022801"/>
    </source>
</evidence>
<feature type="domain" description="Carbohydrate kinase PfkB" evidence="8">
    <location>
        <begin position="397"/>
        <end position="605"/>
    </location>
</feature>
<evidence type="ECO:0000256" key="6">
    <source>
        <dbReference type="ARBA" id="ARBA00023239"/>
    </source>
</evidence>
<organism evidence="9 10">
    <name type="scientific">Leucosporidium creatinivorum</name>
    <dbReference type="NCBI Taxonomy" id="106004"/>
    <lineage>
        <taxon>Eukaryota</taxon>
        <taxon>Fungi</taxon>
        <taxon>Dikarya</taxon>
        <taxon>Basidiomycota</taxon>
        <taxon>Pucciniomycotina</taxon>
        <taxon>Microbotryomycetes</taxon>
        <taxon>Leucosporidiales</taxon>
        <taxon>Leucosporidium</taxon>
    </lineage>
</organism>
<dbReference type="GO" id="GO:0005737">
    <property type="term" value="C:cytoplasm"/>
    <property type="evidence" value="ECO:0007669"/>
    <property type="project" value="TreeGrafter"/>
</dbReference>
<comment type="caution">
    <text evidence="9">The sequence shown here is derived from an EMBL/GenBank/DDBJ whole genome shotgun (WGS) entry which is preliminary data.</text>
</comment>
<keyword evidence="1" id="KW-0808">Transferase</keyword>
<dbReference type="InterPro" id="IPR011611">
    <property type="entry name" value="PfkB_dom"/>
</dbReference>
<keyword evidence="10" id="KW-1185">Reference proteome</keyword>
<dbReference type="HAMAP" id="MF_01876">
    <property type="entry name" value="PsiMP_glycosidase"/>
    <property type="match status" value="1"/>
</dbReference>
<dbReference type="InterPro" id="IPR029056">
    <property type="entry name" value="Ribokinase-like"/>
</dbReference>
<dbReference type="SUPFAM" id="SSF110581">
    <property type="entry name" value="Indigoidine synthase A-like"/>
    <property type="match status" value="1"/>
</dbReference>
<evidence type="ECO:0000256" key="2">
    <source>
        <dbReference type="ARBA" id="ARBA00022723"/>
    </source>
</evidence>
<dbReference type="EMBL" id="MCGR01000016">
    <property type="protein sequence ID" value="ORY85395.1"/>
    <property type="molecule type" value="Genomic_DNA"/>
</dbReference>
<dbReference type="InParanoid" id="A0A1Y2FRQ2"/>
<evidence type="ECO:0000313" key="10">
    <source>
        <dbReference type="Proteomes" id="UP000193467"/>
    </source>
</evidence>
<keyword evidence="7" id="KW-0326">Glycosidase</keyword>
<gene>
    <name evidence="9" type="ORF">BCR35DRAFT_302875</name>
</gene>
<dbReference type="OrthoDB" id="198885at2759"/>
<dbReference type="GO" id="GO:0016798">
    <property type="term" value="F:hydrolase activity, acting on glycosyl bonds"/>
    <property type="evidence" value="ECO:0007669"/>
    <property type="project" value="UniProtKB-KW"/>
</dbReference>
<dbReference type="Proteomes" id="UP000193467">
    <property type="component" value="Unassembled WGS sequence"/>
</dbReference>
<dbReference type="InterPro" id="IPR022830">
    <property type="entry name" value="Indigdn_synthA-like"/>
</dbReference>
<keyword evidence="4" id="KW-0378">Hydrolase</keyword>
<protein>
    <submittedName>
        <fullName evidence="9">Indigoidine synthase A-like protein</fullName>
    </submittedName>
</protein>
<dbReference type="Gene3D" id="3.40.1190.20">
    <property type="match status" value="1"/>
</dbReference>
<keyword evidence="2" id="KW-0479">Metal-binding</keyword>
<evidence type="ECO:0000256" key="3">
    <source>
        <dbReference type="ARBA" id="ARBA00022777"/>
    </source>
</evidence>
<dbReference type="InterPro" id="IPR007342">
    <property type="entry name" value="PsuG"/>
</dbReference>